<dbReference type="SUPFAM" id="SSF50494">
    <property type="entry name" value="Trypsin-like serine proteases"/>
    <property type="match status" value="1"/>
</dbReference>
<dbReference type="PROSITE" id="PS00134">
    <property type="entry name" value="TRYPSIN_HIS"/>
    <property type="match status" value="1"/>
</dbReference>
<comment type="caution">
    <text evidence="4">The sequence shown here is derived from an EMBL/GenBank/DDBJ whole genome shotgun (WGS) entry which is preliminary data.</text>
</comment>
<dbReference type="InterPro" id="IPR043504">
    <property type="entry name" value="Peptidase_S1_PA_chymotrypsin"/>
</dbReference>
<feature type="compositionally biased region" description="Basic residues" evidence="2">
    <location>
        <begin position="113"/>
        <end position="122"/>
    </location>
</feature>
<dbReference type="Gene3D" id="2.40.10.10">
    <property type="entry name" value="Trypsin-like serine proteases"/>
    <property type="match status" value="2"/>
</dbReference>
<dbReference type="InterPro" id="IPR001254">
    <property type="entry name" value="Trypsin_dom"/>
</dbReference>
<evidence type="ECO:0000313" key="5">
    <source>
        <dbReference type="Proteomes" id="UP001153148"/>
    </source>
</evidence>
<keyword evidence="1" id="KW-1015">Disulfide bond</keyword>
<sequence length="122" mass="13118">MRPPKRVSLGSYGIHQCGASVISADWVLTAAHCVYGFEPSTLTVRAGSNVRNTGGTVYYLDRLNASLEFGPTVHPVELPGQNETLAPGTPVVVSGWGATDVRTEQSSFLSTKRSNRPTNSRR</sequence>
<dbReference type="PANTHER" id="PTHR24250">
    <property type="entry name" value="CHYMOTRYPSIN-RELATED"/>
    <property type="match status" value="1"/>
</dbReference>
<accession>A0ABN7NFS3</accession>
<protein>
    <recommendedName>
        <fullName evidence="3">Peptidase S1 domain-containing protein</fullName>
    </recommendedName>
</protein>
<reference evidence="4" key="1">
    <citation type="submission" date="2021-03" db="EMBL/GenBank/DDBJ databases">
        <authorList>
            <person name="Tran Van P."/>
        </authorList>
    </citation>
    <scope>NUCLEOTIDE SEQUENCE</scope>
</reference>
<dbReference type="SMART" id="SM00020">
    <property type="entry name" value="Tryp_SPc"/>
    <property type="match status" value="1"/>
</dbReference>
<keyword evidence="5" id="KW-1185">Reference proteome</keyword>
<evidence type="ECO:0000313" key="4">
    <source>
        <dbReference type="EMBL" id="CAG2054640.1"/>
    </source>
</evidence>
<gene>
    <name evidence="4" type="ORF">TPAB3V08_LOCUS1661</name>
</gene>
<dbReference type="Pfam" id="PF00089">
    <property type="entry name" value="Trypsin"/>
    <property type="match status" value="2"/>
</dbReference>
<dbReference type="Proteomes" id="UP001153148">
    <property type="component" value="Unassembled WGS sequence"/>
</dbReference>
<feature type="region of interest" description="Disordered" evidence="2">
    <location>
        <begin position="102"/>
        <end position="122"/>
    </location>
</feature>
<evidence type="ECO:0000256" key="1">
    <source>
        <dbReference type="ARBA" id="ARBA00023157"/>
    </source>
</evidence>
<evidence type="ECO:0000256" key="2">
    <source>
        <dbReference type="SAM" id="MobiDB-lite"/>
    </source>
</evidence>
<dbReference type="EMBL" id="CAJPIN010001559">
    <property type="protein sequence ID" value="CAG2054640.1"/>
    <property type="molecule type" value="Genomic_DNA"/>
</dbReference>
<proteinExistence type="predicted"/>
<name>A0ABN7NFS3_TIMPD</name>
<dbReference type="InterPro" id="IPR018114">
    <property type="entry name" value="TRYPSIN_HIS"/>
</dbReference>
<dbReference type="InterPro" id="IPR009003">
    <property type="entry name" value="Peptidase_S1_PA"/>
</dbReference>
<organism evidence="4 5">
    <name type="scientific">Timema podura</name>
    <name type="common">Walking stick</name>
    <dbReference type="NCBI Taxonomy" id="61482"/>
    <lineage>
        <taxon>Eukaryota</taxon>
        <taxon>Metazoa</taxon>
        <taxon>Ecdysozoa</taxon>
        <taxon>Arthropoda</taxon>
        <taxon>Hexapoda</taxon>
        <taxon>Insecta</taxon>
        <taxon>Pterygota</taxon>
        <taxon>Neoptera</taxon>
        <taxon>Polyneoptera</taxon>
        <taxon>Phasmatodea</taxon>
        <taxon>Timematodea</taxon>
        <taxon>Timematoidea</taxon>
        <taxon>Timematidae</taxon>
        <taxon>Timema</taxon>
    </lineage>
</organism>
<feature type="domain" description="Peptidase S1" evidence="3">
    <location>
        <begin position="6"/>
        <end position="118"/>
    </location>
</feature>
<evidence type="ECO:0000259" key="3">
    <source>
        <dbReference type="SMART" id="SM00020"/>
    </source>
</evidence>